<evidence type="ECO:0000256" key="1">
    <source>
        <dbReference type="ARBA" id="ARBA00012513"/>
    </source>
</evidence>
<dbReference type="PANTHER" id="PTHR44329">
    <property type="entry name" value="SERINE/THREONINE-PROTEIN KINASE TNNI3K-RELATED"/>
    <property type="match status" value="1"/>
</dbReference>
<dbReference type="Gene3D" id="1.10.510.10">
    <property type="entry name" value="Transferase(Phosphotransferase) domain 1"/>
    <property type="match status" value="1"/>
</dbReference>
<dbReference type="EMBL" id="OC316741">
    <property type="protein sequence ID" value="CAD7393523.1"/>
    <property type="molecule type" value="Genomic_DNA"/>
</dbReference>
<keyword evidence="5" id="KW-0418">Kinase</keyword>
<feature type="domain" description="Protein kinase" evidence="9">
    <location>
        <begin position="1"/>
        <end position="292"/>
    </location>
</feature>
<evidence type="ECO:0000256" key="5">
    <source>
        <dbReference type="ARBA" id="ARBA00022777"/>
    </source>
</evidence>
<dbReference type="InterPro" id="IPR008271">
    <property type="entry name" value="Ser/Thr_kinase_AS"/>
</dbReference>
<dbReference type="PANTHER" id="PTHR44329:SF285">
    <property type="entry name" value="V-MOS MOLONEY MURINE SARCOMA VIRAL ONCO HOMOLOG"/>
    <property type="match status" value="1"/>
</dbReference>
<dbReference type="PROSITE" id="PS00108">
    <property type="entry name" value="PROTEIN_KINASE_ST"/>
    <property type="match status" value="1"/>
</dbReference>
<dbReference type="InterPro" id="IPR011009">
    <property type="entry name" value="Kinase-like_dom_sf"/>
</dbReference>
<evidence type="ECO:0000256" key="3">
    <source>
        <dbReference type="ARBA" id="ARBA00022679"/>
    </source>
</evidence>
<gene>
    <name evidence="10" type="ORF">TCEB3V08_LOCUS1492</name>
</gene>
<dbReference type="SMART" id="SM00220">
    <property type="entry name" value="S_TKc"/>
    <property type="match status" value="1"/>
</dbReference>
<organism evidence="10">
    <name type="scientific">Timema cristinae</name>
    <name type="common">Walking stick</name>
    <dbReference type="NCBI Taxonomy" id="61476"/>
    <lineage>
        <taxon>Eukaryota</taxon>
        <taxon>Metazoa</taxon>
        <taxon>Ecdysozoa</taxon>
        <taxon>Arthropoda</taxon>
        <taxon>Hexapoda</taxon>
        <taxon>Insecta</taxon>
        <taxon>Pterygota</taxon>
        <taxon>Neoptera</taxon>
        <taxon>Polyneoptera</taxon>
        <taxon>Phasmatodea</taxon>
        <taxon>Timematodea</taxon>
        <taxon>Timematoidea</taxon>
        <taxon>Timematidae</taxon>
        <taxon>Timema</taxon>
    </lineage>
</organism>
<dbReference type="SUPFAM" id="SSF56112">
    <property type="entry name" value="Protein kinase-like (PK-like)"/>
    <property type="match status" value="1"/>
</dbReference>
<protein>
    <recommendedName>
        <fullName evidence="1">non-specific serine/threonine protein kinase</fullName>
        <ecNumber evidence="1">2.7.11.1</ecNumber>
    </recommendedName>
</protein>
<evidence type="ECO:0000256" key="4">
    <source>
        <dbReference type="ARBA" id="ARBA00022741"/>
    </source>
</evidence>
<evidence type="ECO:0000313" key="10">
    <source>
        <dbReference type="EMBL" id="CAD7393523.1"/>
    </source>
</evidence>
<dbReference type="AlphaFoldDB" id="A0A7R9GQB3"/>
<dbReference type="InterPro" id="IPR000719">
    <property type="entry name" value="Prot_kinase_dom"/>
</dbReference>
<keyword evidence="2" id="KW-0723">Serine/threonine-protein kinase</keyword>
<sequence length="341" mass="38821">MAQSFNDSGQYLGEALSEESPANSQGKRRVQILAEYFDNGIEHDDMYSIKSSKVAVKIFPKNRSSCSNTALLNEANALSFSHPNIVNIFKLICMEQCHGLVFMELHGKQNLQHLIQDPHFTLDTNLQLKYAHQIARAIEYCHKNKVLHLDIKPQNILVNISNQTCKLCDFGSSQKFGEEHGLTQPPNVNTVVYTDPQILKGDKPSTMSDVYSFGITLWQLLARALLSKFLSAYFLVLADSKLAGEKDPEALHPVNSKKMGENARLVFVRRLTPCSMRHRLSLERIVSLHNLWKSLVASSCIVVVLSEPLHEIRLRASRRVERTYDCKFHIDLVMLYYRITF</sequence>
<dbReference type="GO" id="GO:0004674">
    <property type="term" value="F:protein serine/threonine kinase activity"/>
    <property type="evidence" value="ECO:0007669"/>
    <property type="project" value="UniProtKB-KW"/>
</dbReference>
<evidence type="ECO:0000256" key="6">
    <source>
        <dbReference type="ARBA" id="ARBA00022840"/>
    </source>
</evidence>
<dbReference type="EC" id="2.7.11.1" evidence="1"/>
<evidence type="ECO:0000256" key="7">
    <source>
        <dbReference type="ARBA" id="ARBA00047899"/>
    </source>
</evidence>
<evidence type="ECO:0000256" key="2">
    <source>
        <dbReference type="ARBA" id="ARBA00022527"/>
    </source>
</evidence>
<proteinExistence type="predicted"/>
<reference evidence="10" key="1">
    <citation type="submission" date="2020-11" db="EMBL/GenBank/DDBJ databases">
        <authorList>
            <person name="Tran Van P."/>
        </authorList>
    </citation>
    <scope>NUCLEOTIDE SEQUENCE</scope>
</reference>
<keyword evidence="3" id="KW-0808">Transferase</keyword>
<name>A0A7R9GQB3_TIMCR</name>
<comment type="catalytic activity">
    <reaction evidence="7">
        <text>L-threonyl-[protein] + ATP = O-phospho-L-threonyl-[protein] + ADP + H(+)</text>
        <dbReference type="Rhea" id="RHEA:46608"/>
        <dbReference type="Rhea" id="RHEA-COMP:11060"/>
        <dbReference type="Rhea" id="RHEA-COMP:11605"/>
        <dbReference type="ChEBI" id="CHEBI:15378"/>
        <dbReference type="ChEBI" id="CHEBI:30013"/>
        <dbReference type="ChEBI" id="CHEBI:30616"/>
        <dbReference type="ChEBI" id="CHEBI:61977"/>
        <dbReference type="ChEBI" id="CHEBI:456216"/>
        <dbReference type="EC" id="2.7.11.1"/>
    </reaction>
</comment>
<comment type="catalytic activity">
    <reaction evidence="8">
        <text>L-seryl-[protein] + ATP = O-phospho-L-seryl-[protein] + ADP + H(+)</text>
        <dbReference type="Rhea" id="RHEA:17989"/>
        <dbReference type="Rhea" id="RHEA-COMP:9863"/>
        <dbReference type="Rhea" id="RHEA-COMP:11604"/>
        <dbReference type="ChEBI" id="CHEBI:15378"/>
        <dbReference type="ChEBI" id="CHEBI:29999"/>
        <dbReference type="ChEBI" id="CHEBI:30616"/>
        <dbReference type="ChEBI" id="CHEBI:83421"/>
        <dbReference type="ChEBI" id="CHEBI:456216"/>
        <dbReference type="EC" id="2.7.11.1"/>
    </reaction>
</comment>
<dbReference type="Pfam" id="PF00069">
    <property type="entry name" value="Pkinase"/>
    <property type="match status" value="1"/>
</dbReference>
<dbReference type="GO" id="GO:0005524">
    <property type="term" value="F:ATP binding"/>
    <property type="evidence" value="ECO:0007669"/>
    <property type="project" value="UniProtKB-KW"/>
</dbReference>
<evidence type="ECO:0000259" key="9">
    <source>
        <dbReference type="PROSITE" id="PS50011"/>
    </source>
</evidence>
<keyword evidence="6" id="KW-0067">ATP-binding</keyword>
<evidence type="ECO:0000256" key="8">
    <source>
        <dbReference type="ARBA" id="ARBA00048679"/>
    </source>
</evidence>
<dbReference type="PROSITE" id="PS50011">
    <property type="entry name" value="PROTEIN_KINASE_DOM"/>
    <property type="match status" value="1"/>
</dbReference>
<keyword evidence="4" id="KW-0547">Nucleotide-binding</keyword>
<accession>A0A7R9GQB3</accession>
<dbReference type="InterPro" id="IPR051681">
    <property type="entry name" value="Ser/Thr_Kinases-Pseudokinases"/>
</dbReference>